<evidence type="ECO:0000313" key="2">
    <source>
        <dbReference type="EMBL" id="KAJ1115671.1"/>
    </source>
</evidence>
<comment type="caution">
    <text evidence="2">The sequence shown here is derived from an EMBL/GenBank/DDBJ whole genome shotgun (WGS) entry which is preliminary data.</text>
</comment>
<proteinExistence type="predicted"/>
<evidence type="ECO:0000256" key="1">
    <source>
        <dbReference type="SAM" id="MobiDB-lite"/>
    </source>
</evidence>
<sequence>MQQPGQNERLEFQEKHGSEYWNPHQRPVGPGDWCSTSVDPAPGPQGTERTQPRQVEVKCASPAALPVRERHDGGALTYAHCWTPATMGEGTIIGGHTRQLAPGALPKAGC</sequence>
<dbReference type="EMBL" id="JANPWB010000012">
    <property type="protein sequence ID" value="KAJ1115671.1"/>
    <property type="molecule type" value="Genomic_DNA"/>
</dbReference>
<reference evidence="2" key="1">
    <citation type="journal article" date="2022" name="bioRxiv">
        <title>Sequencing and chromosome-scale assembly of the giantPleurodeles waltlgenome.</title>
        <authorList>
            <person name="Brown T."/>
            <person name="Elewa A."/>
            <person name="Iarovenko S."/>
            <person name="Subramanian E."/>
            <person name="Araus A.J."/>
            <person name="Petzold A."/>
            <person name="Susuki M."/>
            <person name="Suzuki K.-i.T."/>
            <person name="Hayashi T."/>
            <person name="Toyoda A."/>
            <person name="Oliveira C."/>
            <person name="Osipova E."/>
            <person name="Leigh N.D."/>
            <person name="Simon A."/>
            <person name="Yun M.H."/>
        </authorList>
    </citation>
    <scope>NUCLEOTIDE SEQUENCE</scope>
    <source>
        <strain evidence="2">20211129_DDA</strain>
        <tissue evidence="2">Liver</tissue>
    </source>
</reference>
<dbReference type="Proteomes" id="UP001066276">
    <property type="component" value="Chromosome 8"/>
</dbReference>
<protein>
    <submittedName>
        <fullName evidence="2">Uncharacterized protein</fullName>
    </submittedName>
</protein>
<evidence type="ECO:0000313" key="3">
    <source>
        <dbReference type="Proteomes" id="UP001066276"/>
    </source>
</evidence>
<accession>A0AAV7NI21</accession>
<keyword evidence="3" id="KW-1185">Reference proteome</keyword>
<organism evidence="2 3">
    <name type="scientific">Pleurodeles waltl</name>
    <name type="common">Iberian ribbed newt</name>
    <dbReference type="NCBI Taxonomy" id="8319"/>
    <lineage>
        <taxon>Eukaryota</taxon>
        <taxon>Metazoa</taxon>
        <taxon>Chordata</taxon>
        <taxon>Craniata</taxon>
        <taxon>Vertebrata</taxon>
        <taxon>Euteleostomi</taxon>
        <taxon>Amphibia</taxon>
        <taxon>Batrachia</taxon>
        <taxon>Caudata</taxon>
        <taxon>Salamandroidea</taxon>
        <taxon>Salamandridae</taxon>
        <taxon>Pleurodelinae</taxon>
        <taxon>Pleurodeles</taxon>
    </lineage>
</organism>
<name>A0AAV7NI21_PLEWA</name>
<feature type="compositionally biased region" description="Basic and acidic residues" evidence="1">
    <location>
        <begin position="8"/>
        <end position="18"/>
    </location>
</feature>
<dbReference type="AlphaFoldDB" id="A0AAV7NI21"/>
<feature type="region of interest" description="Disordered" evidence="1">
    <location>
        <begin position="1"/>
        <end position="56"/>
    </location>
</feature>
<gene>
    <name evidence="2" type="ORF">NDU88_003893</name>
</gene>